<feature type="region of interest" description="Disordered" evidence="1">
    <location>
        <begin position="152"/>
        <end position="180"/>
    </location>
</feature>
<evidence type="ECO:0000313" key="4">
    <source>
        <dbReference type="Proteomes" id="UP000812440"/>
    </source>
</evidence>
<keyword evidence="4" id="KW-1185">Reference proteome</keyword>
<protein>
    <recommendedName>
        <fullName evidence="2">DUF4587 domain-containing protein</fullName>
    </recommendedName>
</protein>
<evidence type="ECO:0000313" key="3">
    <source>
        <dbReference type="EMBL" id="KAG8446990.1"/>
    </source>
</evidence>
<comment type="caution">
    <text evidence="3">The sequence shown here is derived from an EMBL/GenBank/DDBJ whole genome shotgun (WGS) entry which is preliminary data.</text>
</comment>
<reference evidence="3" key="1">
    <citation type="thesis" date="2020" institute="ProQuest LLC" country="789 East Eisenhower Parkway, Ann Arbor, MI, USA">
        <title>Comparative Genomics and Chromosome Evolution.</title>
        <authorList>
            <person name="Mudd A.B."/>
        </authorList>
    </citation>
    <scope>NUCLEOTIDE SEQUENCE</scope>
    <source>
        <strain evidence="3">Female2</strain>
        <tissue evidence="3">Blood</tissue>
    </source>
</reference>
<dbReference type="InterPro" id="IPR027904">
    <property type="entry name" value="DUF4587"/>
</dbReference>
<sequence length="191" mass="21229">MSHGWTTPNAWYNIPTHNTDYGAVQIIPPLVPQPPAIIQQIPFNAPLSHPIRPGSAKEDLIDLMMIQNAQMHQVIMNNMTMSALQSFGYGPSENPSTPSVVPVHIEEDDEPVVYHHHYPPMYPTYPAWQQHSPLPRQEPIVRHINQDILPRTPTHIGDQRAVPPPPPLSATGTVGADVPPASEFYDLAEGR</sequence>
<evidence type="ECO:0000256" key="1">
    <source>
        <dbReference type="SAM" id="MobiDB-lite"/>
    </source>
</evidence>
<proteinExistence type="predicted"/>
<dbReference type="PANTHER" id="PTHR28604:SF1">
    <property type="entry name" value="PROLINE-RICH PROTEIN 29"/>
    <property type="match status" value="1"/>
</dbReference>
<name>A0A8T2JU82_9PIPI</name>
<dbReference type="Proteomes" id="UP000812440">
    <property type="component" value="Chromosome 8_10"/>
</dbReference>
<gene>
    <name evidence="3" type="ORF">GDO86_014437</name>
</gene>
<dbReference type="Pfam" id="PF15248">
    <property type="entry name" value="DUF4587"/>
    <property type="match status" value="1"/>
</dbReference>
<evidence type="ECO:0000259" key="2">
    <source>
        <dbReference type="Pfam" id="PF15248"/>
    </source>
</evidence>
<dbReference type="AlphaFoldDB" id="A0A8T2JU82"/>
<dbReference type="InterPro" id="IPR038915">
    <property type="entry name" value="PRR29-like"/>
</dbReference>
<organism evidence="3 4">
    <name type="scientific">Hymenochirus boettgeri</name>
    <name type="common">Congo dwarf clawed frog</name>
    <dbReference type="NCBI Taxonomy" id="247094"/>
    <lineage>
        <taxon>Eukaryota</taxon>
        <taxon>Metazoa</taxon>
        <taxon>Chordata</taxon>
        <taxon>Craniata</taxon>
        <taxon>Vertebrata</taxon>
        <taxon>Euteleostomi</taxon>
        <taxon>Amphibia</taxon>
        <taxon>Batrachia</taxon>
        <taxon>Anura</taxon>
        <taxon>Pipoidea</taxon>
        <taxon>Pipidae</taxon>
        <taxon>Pipinae</taxon>
        <taxon>Hymenochirus</taxon>
    </lineage>
</organism>
<dbReference type="OrthoDB" id="8962708at2759"/>
<dbReference type="EMBL" id="JAACNH010000003">
    <property type="protein sequence ID" value="KAG8446990.1"/>
    <property type="molecule type" value="Genomic_DNA"/>
</dbReference>
<feature type="domain" description="DUF4587" evidence="2">
    <location>
        <begin position="52"/>
        <end position="118"/>
    </location>
</feature>
<accession>A0A8T2JU82</accession>
<dbReference type="PANTHER" id="PTHR28604">
    <property type="match status" value="1"/>
</dbReference>